<dbReference type="InterPro" id="IPR029044">
    <property type="entry name" value="Nucleotide-diphossugar_trans"/>
</dbReference>
<dbReference type="CDD" id="cd02513">
    <property type="entry name" value="CMP-NeuAc_Synthase"/>
    <property type="match status" value="1"/>
</dbReference>
<evidence type="ECO:0000313" key="1">
    <source>
        <dbReference type="EMBL" id="OBQ46395.1"/>
    </source>
</evidence>
<dbReference type="Pfam" id="PF02348">
    <property type="entry name" value="CTP_transf_3"/>
    <property type="match status" value="1"/>
</dbReference>
<proteinExistence type="predicted"/>
<dbReference type="PANTHER" id="PTHR21485:SF6">
    <property type="entry name" value="N-ACYLNEURAMINATE CYTIDYLYLTRANSFERASE-RELATED"/>
    <property type="match status" value="1"/>
</dbReference>
<organism evidence="1 2">
    <name type="scientific">Halodesulfovibrio spirochaetisodalis</name>
    <dbReference type="NCBI Taxonomy" id="1560234"/>
    <lineage>
        <taxon>Bacteria</taxon>
        <taxon>Pseudomonadati</taxon>
        <taxon>Thermodesulfobacteriota</taxon>
        <taxon>Desulfovibrionia</taxon>
        <taxon>Desulfovibrionales</taxon>
        <taxon>Desulfovibrionaceae</taxon>
        <taxon>Halodesulfovibrio</taxon>
    </lineage>
</organism>
<protein>
    <submittedName>
        <fullName evidence="1">NeuA</fullName>
    </submittedName>
</protein>
<gene>
    <name evidence="1" type="ORF">SP90_12765</name>
</gene>
<reference evidence="1 2" key="1">
    <citation type="submission" date="2015-01" db="EMBL/GenBank/DDBJ databases">
        <title>Desulfovibrio sp. JC271 draft genome sequence.</title>
        <authorList>
            <person name="Shivani Y."/>
            <person name="Subhash Y."/>
            <person name="Sasikala C."/>
            <person name="Ramana C.V."/>
        </authorList>
    </citation>
    <scope>NUCLEOTIDE SEQUENCE [LARGE SCALE GENOMIC DNA]</scope>
    <source>
        <strain evidence="1 2">JC271</strain>
    </source>
</reference>
<sequence>MHIAVIPARGGSKRIPRKNIRPFCGKPIIAYSIEAALKSGFFSSVVVSTDDAEIADVAKKYGADVPFMRPPALADDFTGTTPVVVHALNHYLEQGVQVDTVCCIYATTPFTTVSDLKLTYKALETAPASFTITTYDFPTHWALEQDSEGRMSMSQPQFIRVRSQDLPESYHGTGQIYWGTREFLLNGNDFQEGKAVGVQVPRHRVQDIDTEEDWVRAEAMYRALKETEQL</sequence>
<dbReference type="STRING" id="1560234.SP90_12765"/>
<dbReference type="InterPro" id="IPR050793">
    <property type="entry name" value="CMP-NeuNAc_synthase"/>
</dbReference>
<dbReference type="NCBIfam" id="TIGR03584">
    <property type="entry name" value="PseF"/>
    <property type="match status" value="1"/>
</dbReference>
<name>A0A1B7XAL2_9BACT</name>
<dbReference type="InterPro" id="IPR003329">
    <property type="entry name" value="Cytidylyl_trans"/>
</dbReference>
<dbReference type="AlphaFoldDB" id="A0A1B7XAL2"/>
<dbReference type="EMBL" id="JXMS01000025">
    <property type="protein sequence ID" value="OBQ46395.1"/>
    <property type="molecule type" value="Genomic_DNA"/>
</dbReference>
<dbReference type="Gene3D" id="3.90.550.10">
    <property type="entry name" value="Spore Coat Polysaccharide Biosynthesis Protein SpsA, Chain A"/>
    <property type="match status" value="1"/>
</dbReference>
<comment type="caution">
    <text evidence="1">The sequence shown here is derived from an EMBL/GenBank/DDBJ whole genome shotgun (WGS) entry which is preliminary data.</text>
</comment>
<dbReference type="InterPro" id="IPR020039">
    <property type="entry name" value="PseF"/>
</dbReference>
<accession>A0A1B7XAL2</accession>
<dbReference type="PANTHER" id="PTHR21485">
    <property type="entry name" value="HAD SUPERFAMILY MEMBERS CMAS AND KDSC"/>
    <property type="match status" value="1"/>
</dbReference>
<dbReference type="Proteomes" id="UP000091979">
    <property type="component" value="Unassembled WGS sequence"/>
</dbReference>
<dbReference type="GO" id="GO:0008781">
    <property type="term" value="F:N-acylneuraminate cytidylyltransferase activity"/>
    <property type="evidence" value="ECO:0007669"/>
    <property type="project" value="TreeGrafter"/>
</dbReference>
<keyword evidence="2" id="KW-1185">Reference proteome</keyword>
<dbReference type="OrthoDB" id="9805604at2"/>
<dbReference type="RefSeq" id="WP_066856892.1">
    <property type="nucleotide sequence ID" value="NZ_JXMS01000025.1"/>
</dbReference>
<evidence type="ECO:0000313" key="2">
    <source>
        <dbReference type="Proteomes" id="UP000091979"/>
    </source>
</evidence>
<dbReference type="SUPFAM" id="SSF53448">
    <property type="entry name" value="Nucleotide-diphospho-sugar transferases"/>
    <property type="match status" value="1"/>
</dbReference>
<dbReference type="PATRIC" id="fig|1560234.3.peg.1662"/>